<sequence>MQNRIMKDLETIHNQTILIQSTNQTAPHLETELEIIEILLNQGNQVYWLQCKTELKNCFYNPKNDSFRCNTCYSKVSNGLKIIRENNTFSNNLHVLNYSDFKDIKDYKSIFKESFDSLEELKSFTYKSYDVGLAAVSSLVSFTRDHQPNLVVYKDFINRGLITGTFMYDVAHEIMSKIKPTFVILFNGRFIENRPLLRVCQHLKIDYATHEKGGRLQTFLFRKNSIPHSIDAINEEMDWLWKNAGEDKHEIGEGFFTKKIKGIEDAWFSFTKEQEQGMLPQSLEENKNKRIITIFNSSLDEYEGLEGFGPYFYKDDNVGIEKICNDLLDVEGIKLYLRIHPNLRGLQNSQAEFINKRIRPLDSVEIIDAEDTVDSYALIRASDIIIVFGSTVGIEAAFMGKKVILLGRAAYEKLSCCYIPKNHEEVIEMLRDENYPFSEINTKEAIKYGYWNETFGLPHINYEPIGFNKGKYRGKFLKANFITRKLKQIFEKK</sequence>
<protein>
    <recommendedName>
        <fullName evidence="3">Capsule polysaccharide biosynthesis protein</fullName>
    </recommendedName>
</protein>
<evidence type="ECO:0000313" key="1">
    <source>
        <dbReference type="EMBL" id="BCY28676.1"/>
    </source>
</evidence>
<accession>A0ABM7S5B9</accession>
<dbReference type="InterPro" id="IPR043148">
    <property type="entry name" value="TagF_C"/>
</dbReference>
<evidence type="ECO:0000313" key="2">
    <source>
        <dbReference type="Proteomes" id="UP000825258"/>
    </source>
</evidence>
<evidence type="ECO:0008006" key="3">
    <source>
        <dbReference type="Google" id="ProtNLM"/>
    </source>
</evidence>
<proteinExistence type="predicted"/>
<dbReference type="SUPFAM" id="SSF53756">
    <property type="entry name" value="UDP-Glycosyltransferase/glycogen phosphorylase"/>
    <property type="match status" value="1"/>
</dbReference>
<dbReference type="EMBL" id="AP024749">
    <property type="protein sequence ID" value="BCY28676.1"/>
    <property type="molecule type" value="Genomic_DNA"/>
</dbReference>
<dbReference type="InterPro" id="IPR007833">
    <property type="entry name" value="Capsule_polysaccharide_synth"/>
</dbReference>
<name>A0ABM7S5B9_9FLAO</name>
<organism evidence="1 2">
    <name type="scientific">Flavobacterium okayamense</name>
    <dbReference type="NCBI Taxonomy" id="2830782"/>
    <lineage>
        <taxon>Bacteria</taxon>
        <taxon>Pseudomonadati</taxon>
        <taxon>Bacteroidota</taxon>
        <taxon>Flavobacteriia</taxon>
        <taxon>Flavobacteriales</taxon>
        <taxon>Flavobacteriaceae</taxon>
        <taxon>Flavobacterium</taxon>
    </lineage>
</organism>
<gene>
    <name evidence="1" type="ORF">KK2020170_15440</name>
</gene>
<dbReference type="Gene3D" id="3.40.50.12580">
    <property type="match status" value="1"/>
</dbReference>
<dbReference type="Pfam" id="PF05159">
    <property type="entry name" value="Capsule_synth"/>
    <property type="match status" value="1"/>
</dbReference>
<dbReference type="RefSeq" id="WP_221257790.1">
    <property type="nucleotide sequence ID" value="NZ_AP024749.1"/>
</dbReference>
<dbReference type="Proteomes" id="UP000825258">
    <property type="component" value="Chromosome"/>
</dbReference>
<reference evidence="1 2" key="1">
    <citation type="submission" date="2021-06" db="EMBL/GenBank/DDBJ databases">
        <title>Whole genome sequences of Flavobacterium sp. KK2020170 and assembly.</title>
        <authorList>
            <person name="Kitahara K."/>
            <person name="Miyoshi S."/>
            <person name="Uesaka K."/>
        </authorList>
    </citation>
    <scope>NUCLEOTIDE SEQUENCE [LARGE SCALE GENOMIC DNA]</scope>
    <source>
        <strain evidence="1 2">KK2020170</strain>
    </source>
</reference>
<keyword evidence="2" id="KW-1185">Reference proteome</keyword>